<name>A0ABU1NIL4_9BURK</name>
<dbReference type="EMBL" id="JAVDRF010000010">
    <property type="protein sequence ID" value="MDR6538280.1"/>
    <property type="molecule type" value="Genomic_DNA"/>
</dbReference>
<accession>A0ABU1NIL4</accession>
<organism evidence="1 2">
    <name type="scientific">Variovorax soli</name>
    <dbReference type="NCBI Taxonomy" id="376815"/>
    <lineage>
        <taxon>Bacteria</taxon>
        <taxon>Pseudomonadati</taxon>
        <taxon>Pseudomonadota</taxon>
        <taxon>Betaproteobacteria</taxon>
        <taxon>Burkholderiales</taxon>
        <taxon>Comamonadaceae</taxon>
        <taxon>Variovorax</taxon>
    </lineage>
</organism>
<evidence type="ECO:0000313" key="1">
    <source>
        <dbReference type="EMBL" id="MDR6538280.1"/>
    </source>
</evidence>
<evidence type="ECO:0000313" key="2">
    <source>
        <dbReference type="Proteomes" id="UP001184230"/>
    </source>
</evidence>
<sequence>MRTVPRAQDARLVIACIRACIWAAVEGRPFCPLRQE</sequence>
<comment type="caution">
    <text evidence="1">The sequence shown here is derived from an EMBL/GenBank/DDBJ whole genome shotgun (WGS) entry which is preliminary data.</text>
</comment>
<proteinExistence type="predicted"/>
<gene>
    <name evidence="1" type="ORF">J2739_004069</name>
</gene>
<reference evidence="1 2" key="1">
    <citation type="submission" date="2023-07" db="EMBL/GenBank/DDBJ databases">
        <title>Sorghum-associated microbial communities from plants grown in Nebraska, USA.</title>
        <authorList>
            <person name="Schachtman D."/>
        </authorList>
    </citation>
    <scope>NUCLEOTIDE SEQUENCE [LARGE SCALE GENOMIC DNA]</scope>
    <source>
        <strain evidence="1 2">DS1781</strain>
    </source>
</reference>
<keyword evidence="2" id="KW-1185">Reference proteome</keyword>
<protein>
    <recommendedName>
        <fullName evidence="3">Transposase</fullName>
    </recommendedName>
</protein>
<evidence type="ECO:0008006" key="3">
    <source>
        <dbReference type="Google" id="ProtNLM"/>
    </source>
</evidence>
<dbReference type="Proteomes" id="UP001184230">
    <property type="component" value="Unassembled WGS sequence"/>
</dbReference>